<keyword evidence="6" id="KW-0967">Endosome</keyword>
<proteinExistence type="inferred from homology"/>
<evidence type="ECO:0000256" key="6">
    <source>
        <dbReference type="ARBA" id="ARBA00022753"/>
    </source>
</evidence>
<sequence>MMEDVIDNLMRREFVSVWVRDPQIQREDFWHAHIDYEICIHTNSMCFTKKTSCVRRRYSEFVWLRQKLQENALLMELPELPPRNPFFSLNNAQQIGERMRGLQHFLEVILQNPLVLSDSCLHLFLQSQLSVTKMEACASGQTRFSVDQAIQRCGCRLRRFLSEEELHEESKAFCDSDCESSSSSGLGHSTEVGTAHEEQTPEDSGTRGVVTERSQGELSNCLSDLPCGEQQAHP</sequence>
<dbReference type="PROSITE" id="PS50195">
    <property type="entry name" value="PX"/>
    <property type="match status" value="1"/>
</dbReference>
<evidence type="ECO:0000256" key="1">
    <source>
        <dbReference type="ARBA" id="ARBA00004177"/>
    </source>
</evidence>
<dbReference type="GO" id="GO:0006886">
    <property type="term" value="P:intracellular protein transport"/>
    <property type="evidence" value="ECO:0007669"/>
    <property type="project" value="InterPro"/>
</dbReference>
<evidence type="ECO:0000256" key="10">
    <source>
        <dbReference type="ARBA" id="ARBA00029433"/>
    </source>
</evidence>
<dbReference type="SUPFAM" id="SSF64268">
    <property type="entry name" value="PX domain"/>
    <property type="match status" value="1"/>
</dbReference>
<dbReference type="Pfam" id="PF00787">
    <property type="entry name" value="PX"/>
    <property type="match status" value="1"/>
</dbReference>
<dbReference type="AlphaFoldDB" id="A0A9D3Q0U9"/>
<evidence type="ECO:0000313" key="13">
    <source>
        <dbReference type="EMBL" id="KAG7469681.1"/>
    </source>
</evidence>
<evidence type="ECO:0000256" key="8">
    <source>
        <dbReference type="ARBA" id="ARBA00023121"/>
    </source>
</evidence>
<keyword evidence="9" id="KW-0472">Membrane</keyword>
<dbReference type="InterPro" id="IPR001683">
    <property type="entry name" value="PX_dom"/>
</dbReference>
<dbReference type="CDD" id="cd06898">
    <property type="entry name" value="PX_SNX10"/>
    <property type="match status" value="1"/>
</dbReference>
<comment type="caution">
    <text evidence="13">The sequence shown here is derived from an EMBL/GenBank/DDBJ whole genome shotgun (WGS) entry which is preliminary data.</text>
</comment>
<keyword evidence="4" id="KW-0813">Transport</keyword>
<keyword evidence="14" id="KW-1185">Reference proteome</keyword>
<evidence type="ECO:0000256" key="2">
    <source>
        <dbReference type="ARBA" id="ARBA00004496"/>
    </source>
</evidence>
<evidence type="ECO:0000256" key="11">
    <source>
        <dbReference type="SAM" id="MobiDB-lite"/>
    </source>
</evidence>
<keyword evidence="5" id="KW-0963">Cytoplasm</keyword>
<dbReference type="InterPro" id="IPR036871">
    <property type="entry name" value="PX_dom_sf"/>
</dbReference>
<keyword evidence="8" id="KW-0446">Lipid-binding</keyword>
<evidence type="ECO:0000256" key="7">
    <source>
        <dbReference type="ARBA" id="ARBA00022927"/>
    </source>
</evidence>
<dbReference type="PANTHER" id="PTHR46209:SF4">
    <property type="entry name" value="SORTING NEXIN-10B"/>
    <property type="match status" value="1"/>
</dbReference>
<dbReference type="OrthoDB" id="5227681at2759"/>
<feature type="compositionally biased region" description="Polar residues" evidence="11">
    <location>
        <begin position="212"/>
        <end position="222"/>
    </location>
</feature>
<dbReference type="GO" id="GO:0005768">
    <property type="term" value="C:endosome"/>
    <property type="evidence" value="ECO:0007669"/>
    <property type="project" value="UniProtKB-SubCell"/>
</dbReference>
<evidence type="ECO:0000256" key="3">
    <source>
        <dbReference type="ARBA" id="ARBA00010883"/>
    </source>
</evidence>
<dbReference type="GO" id="GO:0060271">
    <property type="term" value="P:cilium assembly"/>
    <property type="evidence" value="ECO:0007669"/>
    <property type="project" value="TreeGrafter"/>
</dbReference>
<dbReference type="GO" id="GO:0016050">
    <property type="term" value="P:vesicle organization"/>
    <property type="evidence" value="ECO:0007669"/>
    <property type="project" value="TreeGrafter"/>
</dbReference>
<accession>A0A9D3Q0U9</accession>
<gene>
    <name evidence="13" type="ORF">MATL_G00131450</name>
</gene>
<keyword evidence="7" id="KW-0653">Protein transport</keyword>
<evidence type="ECO:0000256" key="9">
    <source>
        <dbReference type="ARBA" id="ARBA00023136"/>
    </source>
</evidence>
<dbReference type="InterPro" id="IPR043544">
    <property type="entry name" value="SNX10/11"/>
</dbReference>
<feature type="region of interest" description="Disordered" evidence="11">
    <location>
        <begin position="175"/>
        <end position="234"/>
    </location>
</feature>
<evidence type="ECO:0000256" key="4">
    <source>
        <dbReference type="ARBA" id="ARBA00022448"/>
    </source>
</evidence>
<dbReference type="PANTHER" id="PTHR46209">
    <property type="entry name" value="PX DOMAIN-CONTAINING PROTEIN"/>
    <property type="match status" value="1"/>
</dbReference>
<evidence type="ECO:0000256" key="5">
    <source>
        <dbReference type="ARBA" id="ARBA00022490"/>
    </source>
</evidence>
<dbReference type="Gene3D" id="3.30.1520.10">
    <property type="entry name" value="Phox-like domain"/>
    <property type="match status" value="1"/>
</dbReference>
<evidence type="ECO:0000313" key="14">
    <source>
        <dbReference type="Proteomes" id="UP001046870"/>
    </source>
</evidence>
<dbReference type="SMART" id="SM00312">
    <property type="entry name" value="PX"/>
    <property type="match status" value="1"/>
</dbReference>
<protein>
    <recommendedName>
        <fullName evidence="12">PX domain-containing protein</fullName>
    </recommendedName>
</protein>
<dbReference type="GO" id="GO:1901981">
    <property type="term" value="F:phosphatidylinositol phosphate binding"/>
    <property type="evidence" value="ECO:0007669"/>
    <property type="project" value="TreeGrafter"/>
</dbReference>
<dbReference type="EMBL" id="JAFDVH010000010">
    <property type="protein sequence ID" value="KAG7469681.1"/>
    <property type="molecule type" value="Genomic_DNA"/>
</dbReference>
<dbReference type="Proteomes" id="UP001046870">
    <property type="component" value="Chromosome 10"/>
</dbReference>
<name>A0A9D3Q0U9_MEGAT</name>
<feature type="domain" description="PX" evidence="12">
    <location>
        <begin position="14"/>
        <end position="131"/>
    </location>
</feature>
<organism evidence="13 14">
    <name type="scientific">Megalops atlanticus</name>
    <name type="common">Tarpon</name>
    <name type="synonym">Clupea gigantea</name>
    <dbReference type="NCBI Taxonomy" id="7932"/>
    <lineage>
        <taxon>Eukaryota</taxon>
        <taxon>Metazoa</taxon>
        <taxon>Chordata</taxon>
        <taxon>Craniata</taxon>
        <taxon>Vertebrata</taxon>
        <taxon>Euteleostomi</taxon>
        <taxon>Actinopterygii</taxon>
        <taxon>Neopterygii</taxon>
        <taxon>Teleostei</taxon>
        <taxon>Elopiformes</taxon>
        <taxon>Megalopidae</taxon>
        <taxon>Megalops</taxon>
    </lineage>
</organism>
<comment type="subcellular location">
    <subcellularLocation>
        <location evidence="2">Cytoplasm</location>
    </subcellularLocation>
    <subcellularLocation>
        <location evidence="10">Endomembrane system</location>
        <topology evidence="10">Peripheral membrane protein</topology>
        <orientation evidence="10">Cytoplasmic side</orientation>
    </subcellularLocation>
    <subcellularLocation>
        <location evidence="1">Endosome</location>
    </subcellularLocation>
</comment>
<evidence type="ECO:0000259" key="12">
    <source>
        <dbReference type="PROSITE" id="PS50195"/>
    </source>
</evidence>
<reference evidence="13" key="1">
    <citation type="submission" date="2021-01" db="EMBL/GenBank/DDBJ databases">
        <authorList>
            <person name="Zahm M."/>
            <person name="Roques C."/>
            <person name="Cabau C."/>
            <person name="Klopp C."/>
            <person name="Donnadieu C."/>
            <person name="Jouanno E."/>
            <person name="Lampietro C."/>
            <person name="Louis A."/>
            <person name="Herpin A."/>
            <person name="Echchiki A."/>
            <person name="Berthelot C."/>
            <person name="Parey E."/>
            <person name="Roest-Crollius H."/>
            <person name="Braasch I."/>
            <person name="Postlethwait J."/>
            <person name="Bobe J."/>
            <person name="Montfort J."/>
            <person name="Bouchez O."/>
            <person name="Begum T."/>
            <person name="Mejri S."/>
            <person name="Adams A."/>
            <person name="Chen W.-J."/>
            <person name="Guiguen Y."/>
        </authorList>
    </citation>
    <scope>NUCLEOTIDE SEQUENCE</scope>
    <source>
        <strain evidence="13">YG-15Mar2019-1</strain>
        <tissue evidence="13">Brain</tissue>
    </source>
</reference>
<comment type="similarity">
    <text evidence="3">Belongs to the sorting nexin family.</text>
</comment>